<dbReference type="AlphaFoldDB" id="Q2IHI3"/>
<dbReference type="GO" id="GO:0016780">
    <property type="term" value="F:phosphotransferase activity, for other substituted phosphate groups"/>
    <property type="evidence" value="ECO:0007669"/>
    <property type="project" value="InterPro"/>
</dbReference>
<evidence type="ECO:0000256" key="3">
    <source>
        <dbReference type="ARBA" id="ARBA00022679"/>
    </source>
</evidence>
<feature type="transmembrane region" description="Helical" evidence="8">
    <location>
        <begin position="215"/>
        <end position="234"/>
    </location>
</feature>
<keyword evidence="5 8" id="KW-1133">Transmembrane helix</keyword>
<dbReference type="eggNOG" id="COG0472">
    <property type="taxonomic scope" value="Bacteria"/>
</dbReference>
<evidence type="ECO:0000256" key="8">
    <source>
        <dbReference type="SAM" id="Phobius"/>
    </source>
</evidence>
<dbReference type="KEGG" id="ade:Adeh_4277"/>
<name>Q2IHI3_ANADE</name>
<gene>
    <name evidence="9" type="ordered locus">Adeh_4277</name>
</gene>
<feature type="transmembrane region" description="Helical" evidence="8">
    <location>
        <begin position="139"/>
        <end position="159"/>
    </location>
</feature>
<keyword evidence="7" id="KW-0460">Magnesium</keyword>
<evidence type="ECO:0000256" key="7">
    <source>
        <dbReference type="PIRSR" id="PIRSR600715-1"/>
    </source>
</evidence>
<dbReference type="HOGENOM" id="CLU_023982_2_1_7"/>
<keyword evidence="6 8" id="KW-0472">Membrane</keyword>
<evidence type="ECO:0000256" key="4">
    <source>
        <dbReference type="ARBA" id="ARBA00022692"/>
    </source>
</evidence>
<comment type="subcellular location">
    <subcellularLocation>
        <location evidence="1">Cell membrane</location>
        <topology evidence="1">Multi-pass membrane protein</topology>
    </subcellularLocation>
</comment>
<dbReference type="EMBL" id="CP000251">
    <property type="protein sequence ID" value="ABC84041.1"/>
    <property type="molecule type" value="Genomic_DNA"/>
</dbReference>
<comment type="cofactor">
    <cofactor evidence="7">
        <name>Mg(2+)</name>
        <dbReference type="ChEBI" id="CHEBI:18420"/>
    </cofactor>
</comment>
<evidence type="ECO:0000256" key="1">
    <source>
        <dbReference type="ARBA" id="ARBA00004651"/>
    </source>
</evidence>
<dbReference type="InterPro" id="IPR000715">
    <property type="entry name" value="Glycosyl_transferase_4"/>
</dbReference>
<dbReference type="RefSeq" id="WP_011423323.1">
    <property type="nucleotide sequence ID" value="NC_007760.1"/>
</dbReference>
<dbReference type="GO" id="GO:0071555">
    <property type="term" value="P:cell wall organization"/>
    <property type="evidence" value="ECO:0007669"/>
    <property type="project" value="TreeGrafter"/>
</dbReference>
<organism evidence="9 10">
    <name type="scientific">Anaeromyxobacter dehalogenans (strain 2CP-C)</name>
    <dbReference type="NCBI Taxonomy" id="290397"/>
    <lineage>
        <taxon>Bacteria</taxon>
        <taxon>Pseudomonadati</taxon>
        <taxon>Myxococcota</taxon>
        <taxon>Myxococcia</taxon>
        <taxon>Myxococcales</taxon>
        <taxon>Cystobacterineae</taxon>
        <taxon>Anaeromyxobacteraceae</taxon>
        <taxon>Anaeromyxobacter</taxon>
    </lineage>
</organism>
<keyword evidence="7" id="KW-0479">Metal-binding</keyword>
<feature type="transmembrane region" description="Helical" evidence="8">
    <location>
        <begin position="79"/>
        <end position="97"/>
    </location>
</feature>
<sequence length="495" mass="52073">MNAAFLGFSVAAAISLVATPLVRDAAKRRGALDVAHSSRKIHGRAVPRLGGIAIIVAFFGAVGLARLMGPIAGFTPSPVMTGAFLAGGAVIAALGIFDDLRGANARTKFAVQFGVAAAMYWSGFRIETLANPFGPHLELGFLAFPFTLLWIAGIINALNLIDGLDGLAGGVAVVALATTVAVGAQHGRPGMIFFAAVLAGAVLGFLRYNLNPASIFMGDSGSMFLGFVLATLSIGTHQKSTTAVSLLIPIVALGLPIADTLLAMSRRAARGVPMFSADRGHIHHRLLDLGLTHRQTVLVLHGASVLLGCTAIALAHATPAQAFGGLLVLATLSACGLYRLGFFRVENALEVLEARKRNAAMRQAVLQARPALDAAESFDELWRAIEPAARALRAREVQLRLGTHGGPRRLYSSGAEPAASDLACATFGIGGERSAGDELLLGWADGRRKVDRDTEIAVELLCREVEPVLERIRSRVRLRRAIGNARQAGRDQRSA</sequence>
<feature type="transmembrane region" description="Helical" evidence="8">
    <location>
        <begin position="109"/>
        <end position="127"/>
    </location>
</feature>
<dbReference type="Pfam" id="PF00953">
    <property type="entry name" value="Glycos_transf_4"/>
    <property type="match status" value="1"/>
</dbReference>
<evidence type="ECO:0000256" key="5">
    <source>
        <dbReference type="ARBA" id="ARBA00022989"/>
    </source>
</evidence>
<dbReference type="GO" id="GO:0046872">
    <property type="term" value="F:metal ion binding"/>
    <property type="evidence" value="ECO:0007669"/>
    <property type="project" value="UniProtKB-KW"/>
</dbReference>
<evidence type="ECO:0000313" key="10">
    <source>
        <dbReference type="Proteomes" id="UP000001935"/>
    </source>
</evidence>
<evidence type="ECO:0000313" key="9">
    <source>
        <dbReference type="EMBL" id="ABC84041.1"/>
    </source>
</evidence>
<dbReference type="STRING" id="290397.Adeh_4277"/>
<evidence type="ECO:0000256" key="2">
    <source>
        <dbReference type="ARBA" id="ARBA00022475"/>
    </source>
</evidence>
<reference evidence="9" key="1">
    <citation type="submission" date="2006-01" db="EMBL/GenBank/DDBJ databases">
        <title>Complete sequence of Anaeromyxobacter dehalogenans 2CP-C.</title>
        <authorList>
            <consortium name="US DOE Joint Genome Institute"/>
            <person name="Copeland A."/>
            <person name="Lucas S."/>
            <person name="Lapidus A."/>
            <person name="Barry K."/>
            <person name="Detter J.C."/>
            <person name="Glavina T."/>
            <person name="Hammon N."/>
            <person name="Israni S."/>
            <person name="Pitluck S."/>
            <person name="Brettin T."/>
            <person name="Bruce D."/>
            <person name="Han C."/>
            <person name="Tapia R."/>
            <person name="Gilna P."/>
            <person name="Kiss H."/>
            <person name="Schmutz J."/>
            <person name="Larimer F."/>
            <person name="Land M."/>
            <person name="Kyrpides N."/>
            <person name="Anderson I."/>
            <person name="Sanford R.A."/>
            <person name="Ritalahti K.M."/>
            <person name="Thomas H.S."/>
            <person name="Kirby J.R."/>
            <person name="Zhulin I.B."/>
            <person name="Loeffler F.E."/>
            <person name="Richardson P."/>
        </authorList>
    </citation>
    <scope>NUCLEOTIDE SEQUENCE</scope>
    <source>
        <strain evidence="9">2CP-C</strain>
    </source>
</reference>
<dbReference type="PANTHER" id="PTHR22926">
    <property type="entry name" value="PHOSPHO-N-ACETYLMURAMOYL-PENTAPEPTIDE-TRANSFERASE"/>
    <property type="match status" value="1"/>
</dbReference>
<feature type="binding site" evidence="7">
    <location>
        <position position="219"/>
    </location>
    <ligand>
        <name>Mg(2+)</name>
        <dbReference type="ChEBI" id="CHEBI:18420"/>
    </ligand>
</feature>
<dbReference type="GO" id="GO:0005886">
    <property type="term" value="C:plasma membrane"/>
    <property type="evidence" value="ECO:0007669"/>
    <property type="project" value="UniProtKB-SubCell"/>
</dbReference>
<feature type="transmembrane region" description="Helical" evidence="8">
    <location>
        <begin position="322"/>
        <end position="340"/>
    </location>
</feature>
<dbReference type="PANTHER" id="PTHR22926:SF3">
    <property type="entry name" value="UNDECAPRENYL-PHOSPHATE ALPHA-N-ACETYLGLUCOSAMINYL 1-PHOSPHATE TRANSFERASE"/>
    <property type="match status" value="1"/>
</dbReference>
<feature type="transmembrane region" description="Helical" evidence="8">
    <location>
        <begin position="297"/>
        <end position="316"/>
    </location>
</feature>
<feature type="transmembrane region" description="Helical" evidence="8">
    <location>
        <begin position="166"/>
        <end position="184"/>
    </location>
</feature>
<accession>Q2IHI3</accession>
<feature type="transmembrane region" description="Helical" evidence="8">
    <location>
        <begin position="246"/>
        <end position="264"/>
    </location>
</feature>
<keyword evidence="3 9" id="KW-0808">Transferase</keyword>
<dbReference type="GO" id="GO:0044038">
    <property type="term" value="P:cell wall macromolecule biosynthetic process"/>
    <property type="evidence" value="ECO:0007669"/>
    <property type="project" value="TreeGrafter"/>
</dbReference>
<dbReference type="OrthoDB" id="9783652at2"/>
<feature type="binding site" evidence="7">
    <location>
        <position position="159"/>
    </location>
    <ligand>
        <name>Mg(2+)</name>
        <dbReference type="ChEBI" id="CHEBI:18420"/>
    </ligand>
</feature>
<dbReference type="Proteomes" id="UP000001935">
    <property type="component" value="Chromosome"/>
</dbReference>
<feature type="transmembrane region" description="Helical" evidence="8">
    <location>
        <begin position="46"/>
        <end position="67"/>
    </location>
</feature>
<feature type="transmembrane region" description="Helical" evidence="8">
    <location>
        <begin position="190"/>
        <end position="208"/>
    </location>
</feature>
<evidence type="ECO:0000256" key="6">
    <source>
        <dbReference type="ARBA" id="ARBA00023136"/>
    </source>
</evidence>
<dbReference type="InterPro" id="IPR018480">
    <property type="entry name" value="PNAcMuramoyl-5peptid_Trfase_CS"/>
</dbReference>
<protein>
    <submittedName>
        <fullName evidence="9">Glycosyl transferase, family 4</fullName>
    </submittedName>
</protein>
<feature type="transmembrane region" description="Helical" evidence="8">
    <location>
        <begin position="6"/>
        <end position="26"/>
    </location>
</feature>
<proteinExistence type="predicted"/>
<dbReference type="CDD" id="cd06853">
    <property type="entry name" value="GT_WecA_like"/>
    <property type="match status" value="1"/>
</dbReference>
<dbReference type="GO" id="GO:0009103">
    <property type="term" value="P:lipopolysaccharide biosynthetic process"/>
    <property type="evidence" value="ECO:0007669"/>
    <property type="project" value="TreeGrafter"/>
</dbReference>
<keyword evidence="2" id="KW-1003">Cell membrane</keyword>
<keyword evidence="4 8" id="KW-0812">Transmembrane</keyword>
<dbReference type="PROSITE" id="PS01348">
    <property type="entry name" value="MRAY_2"/>
    <property type="match status" value="1"/>
</dbReference>